<gene>
    <name evidence="1" type="ORF">GJ698_25255</name>
</gene>
<organism evidence="1 2">
    <name type="scientific">Duganella aquatilis</name>
    <dbReference type="NCBI Taxonomy" id="2666082"/>
    <lineage>
        <taxon>Bacteria</taxon>
        <taxon>Pseudomonadati</taxon>
        <taxon>Pseudomonadota</taxon>
        <taxon>Betaproteobacteria</taxon>
        <taxon>Burkholderiales</taxon>
        <taxon>Oxalobacteraceae</taxon>
        <taxon>Telluria group</taxon>
        <taxon>Duganella</taxon>
    </lineage>
</organism>
<reference evidence="1 2" key="1">
    <citation type="submission" date="2019-11" db="EMBL/GenBank/DDBJ databases">
        <title>Novel species isolated from a subtropical stream in China.</title>
        <authorList>
            <person name="Lu H."/>
        </authorList>
    </citation>
    <scope>NUCLEOTIDE SEQUENCE [LARGE SCALE GENOMIC DNA]</scope>
    <source>
        <strain evidence="1 2">FT26W</strain>
    </source>
</reference>
<keyword evidence="2" id="KW-1185">Reference proteome</keyword>
<dbReference type="Proteomes" id="UP000439986">
    <property type="component" value="Unassembled WGS sequence"/>
</dbReference>
<accession>A0A844DGH2</accession>
<dbReference type="RefSeq" id="WP_154360631.1">
    <property type="nucleotide sequence ID" value="NZ_WKJL01000026.1"/>
</dbReference>
<comment type="caution">
    <text evidence="1">The sequence shown here is derived from an EMBL/GenBank/DDBJ whole genome shotgun (WGS) entry which is preliminary data.</text>
</comment>
<sequence length="156" mass="17732">MKLISTSDYTVRLVTPPNDETNPQCEVMLNGAPTGTVLEGAILEAALKWHAYTLLFLTDDIPFEDALRIYLLDEKFNVMDSAQIMWIYATGIFSDLDLSEPDAVSFRFFADLDWTLTLLPEPAFALPVISDPWAVSRPFKFHRRFRISNQPSLNTD</sequence>
<name>A0A844DGH2_9BURK</name>
<dbReference type="AlphaFoldDB" id="A0A844DGH2"/>
<evidence type="ECO:0000313" key="2">
    <source>
        <dbReference type="Proteomes" id="UP000439986"/>
    </source>
</evidence>
<evidence type="ECO:0000313" key="1">
    <source>
        <dbReference type="EMBL" id="MRW87384.1"/>
    </source>
</evidence>
<dbReference type="EMBL" id="WKJL01000026">
    <property type="protein sequence ID" value="MRW87384.1"/>
    <property type="molecule type" value="Genomic_DNA"/>
</dbReference>
<protein>
    <submittedName>
        <fullName evidence="1">Uncharacterized protein</fullName>
    </submittedName>
</protein>
<proteinExistence type="predicted"/>